<feature type="domain" description="F-box" evidence="1">
    <location>
        <begin position="65"/>
        <end position="111"/>
    </location>
</feature>
<dbReference type="Pfam" id="PF03478">
    <property type="entry name" value="Beta-prop_KIB1-4"/>
    <property type="match status" value="1"/>
</dbReference>
<evidence type="ECO:0000259" key="1">
    <source>
        <dbReference type="PROSITE" id="PS50181"/>
    </source>
</evidence>
<dbReference type="Gramene" id="TraesROB_scaffold_021747_01G000100.1">
    <property type="protein sequence ID" value="TraesROB_scaffold_021747_01G000100.1"/>
    <property type="gene ID" value="TraesROB_scaffold_021747_01G000100"/>
</dbReference>
<organism evidence="2">
    <name type="scientific">Triticum aestivum</name>
    <name type="common">Wheat</name>
    <dbReference type="NCBI Taxonomy" id="4565"/>
    <lineage>
        <taxon>Eukaryota</taxon>
        <taxon>Viridiplantae</taxon>
        <taxon>Streptophyta</taxon>
        <taxon>Embryophyta</taxon>
        <taxon>Tracheophyta</taxon>
        <taxon>Spermatophyta</taxon>
        <taxon>Magnoliopsida</taxon>
        <taxon>Liliopsida</taxon>
        <taxon>Poales</taxon>
        <taxon>Poaceae</taxon>
        <taxon>BOP clade</taxon>
        <taxon>Pooideae</taxon>
        <taxon>Triticodae</taxon>
        <taxon>Triticeae</taxon>
        <taxon>Triticinae</taxon>
        <taxon>Triticum</taxon>
    </lineage>
</organism>
<proteinExistence type="predicted"/>
<dbReference type="PANTHER" id="PTHR44586">
    <property type="entry name" value="F-BOX DOMAIN CONTAINING PROTEIN, EXPRESSED"/>
    <property type="match status" value="1"/>
</dbReference>
<dbReference type="Pfam" id="PF12937">
    <property type="entry name" value="F-box-like"/>
    <property type="match status" value="1"/>
</dbReference>
<dbReference type="Gramene" id="TraesCS3B03G0248600.1">
    <property type="protein sequence ID" value="TraesCS3B03G0248600.1.CDS1"/>
    <property type="gene ID" value="TraesCS3B03G0248600"/>
</dbReference>
<evidence type="ECO:0000313" key="2">
    <source>
        <dbReference type="EnsemblPlants" id="TraesCS3B02G108300.1.cds1"/>
    </source>
</evidence>
<dbReference type="CDD" id="cd09917">
    <property type="entry name" value="F-box_SF"/>
    <property type="match status" value="1"/>
</dbReference>
<dbReference type="EnsemblPlants" id="TraesCS3B02G108300.1">
    <property type="protein sequence ID" value="TraesCS3B02G108300.1.cds1"/>
    <property type="gene ID" value="TraesCS3B02G108300"/>
</dbReference>
<name>A0A3B6FL50_WHEAT</name>
<protein>
    <recommendedName>
        <fullName evidence="1">F-box domain-containing protein</fullName>
    </recommendedName>
</protein>
<dbReference type="OrthoDB" id="604747at2759"/>
<dbReference type="Gramene" id="TraesCS3B02G108300.1">
    <property type="protein sequence ID" value="TraesCS3B02G108300.1.cds1"/>
    <property type="gene ID" value="TraesCS3B02G108300"/>
</dbReference>
<evidence type="ECO:0000313" key="3">
    <source>
        <dbReference type="Proteomes" id="UP000019116"/>
    </source>
</evidence>
<reference evidence="2" key="1">
    <citation type="submission" date="2018-08" db="EMBL/GenBank/DDBJ databases">
        <authorList>
            <person name="Rossello M."/>
        </authorList>
    </citation>
    <scope>NUCLEOTIDE SEQUENCE [LARGE SCALE GENOMIC DNA]</scope>
    <source>
        <strain evidence="2">cv. Chinese Spring</strain>
    </source>
</reference>
<reference evidence="2" key="2">
    <citation type="submission" date="2018-10" db="UniProtKB">
        <authorList>
            <consortium name="EnsemblPlants"/>
        </authorList>
    </citation>
    <scope>IDENTIFICATION</scope>
</reference>
<accession>A0A3B6FL50</accession>
<dbReference type="STRING" id="4565.A0A3B6FL50"/>
<dbReference type="InterPro" id="IPR001810">
    <property type="entry name" value="F-box_dom"/>
</dbReference>
<dbReference type="Proteomes" id="UP000019116">
    <property type="component" value="Chromosome 3B"/>
</dbReference>
<dbReference type="Gene3D" id="1.20.1280.50">
    <property type="match status" value="1"/>
</dbReference>
<dbReference type="AlphaFoldDB" id="A0A3B6FL50"/>
<dbReference type="InterPro" id="IPR005174">
    <property type="entry name" value="KIB1-4_b-propeller"/>
</dbReference>
<sequence>METCSFARIIRLQDLAMYRHKLCSLVFRLLPQLQGFPPLKKLCRDEQDGYLDYKVNLTLTEAKMVGTLPELPQDILMVIFAALEIPDLVRAGSVCSSWHSAYSELRTLGKYKQGQTPCMVYISESDPDDVLSLYSLAEKRSYKLTLPQPAIRSRYLIGSSYGWLVTVDERSEMHLLNPITCEQIALPSVTTIEHVKPIFDDYGDVCKYEMSWHTGTHRGHNPPSNFALAELRGRLYWKAFVFPDTSTGSYIVVLIHNPQAQLSFAKAGDDKWTWLPPDYLYDDCTYKDGILYTVNVKGEFHAFDLSGPVVTMKTVIRVPEHYDCDTRYIVQAPWGSLLLVYRIVRDHDLEPEPGASEYWSTKEIKIFGIDALWNEIKVIHCLRDHVLFLGHNLSLCLSADEYPALKANRSYFTDDNFLWTLGHKNSHRDMGILKLDDNSMEELVCPQLWSNCPAPMWITPDLRKISMMGSMSQQL</sequence>
<dbReference type="OMA" id="MANWSEI"/>
<dbReference type="InterPro" id="IPR036047">
    <property type="entry name" value="F-box-like_dom_sf"/>
</dbReference>
<dbReference type="SUPFAM" id="SSF81383">
    <property type="entry name" value="F-box domain"/>
    <property type="match status" value="1"/>
</dbReference>
<dbReference type="PaxDb" id="4565-Traes_3DS_4355BD0FF.1"/>
<keyword evidence="3" id="KW-1185">Reference proteome</keyword>
<dbReference type="Gramene" id="TraesWEE_scaffold_005822_01G000100.1">
    <property type="protein sequence ID" value="TraesWEE_scaffold_005822_01G000100.1"/>
    <property type="gene ID" value="TraesWEE_scaffold_005822_01G000100"/>
</dbReference>
<dbReference type="PANTHER" id="PTHR44586:SF18">
    <property type="entry name" value="F-BOX DOMAIN-CONTAINING PROTEIN"/>
    <property type="match status" value="1"/>
</dbReference>
<dbReference type="PROSITE" id="PS50181">
    <property type="entry name" value="FBOX"/>
    <property type="match status" value="1"/>
</dbReference>